<dbReference type="GO" id="GO:0016829">
    <property type="term" value="F:lyase activity"/>
    <property type="evidence" value="ECO:0007669"/>
    <property type="project" value="UniProtKB-KW"/>
</dbReference>
<sequence>MSDLPKKGRHVEPGRLADLAAASRILADHGVVDGFGHVSMRHPDAPDRFLMSRSLAPALVTPADIQEYDLDCTPTRKDAANGFLERFIHGEIYKVRPDIHSIVHSHSPSVIPFSLVRQSMRAMFHNAAFLATEVPVFDIAEEFGPTDMLVCDCPKGAALARTLGRRDVALMRAHGSVACGPTLEIAVFRAVYTEVNARIQHWTHSLCSKGAIAALTPQEGDLADGPNRTAGMRAWDLWRTQARDRYGW</sequence>
<dbReference type="EMBL" id="JBEPLJ010000017">
    <property type="protein sequence ID" value="MET3587897.1"/>
    <property type="molecule type" value="Genomic_DNA"/>
</dbReference>
<accession>A0ABV2HBW1</accession>
<name>A0ABV2HBW1_9HYPH</name>
<keyword evidence="4" id="KW-1185">Reference proteome</keyword>
<evidence type="ECO:0000313" key="3">
    <source>
        <dbReference type="EMBL" id="MET3587897.1"/>
    </source>
</evidence>
<reference evidence="3 4" key="1">
    <citation type="submission" date="2024-06" db="EMBL/GenBank/DDBJ databases">
        <title>Genomic Encyclopedia of Type Strains, Phase IV (KMG-IV): sequencing the most valuable type-strain genomes for metagenomic binning, comparative biology and taxonomic classification.</title>
        <authorList>
            <person name="Goeker M."/>
        </authorList>
    </citation>
    <scope>NUCLEOTIDE SEQUENCE [LARGE SCALE GENOMIC DNA]</scope>
    <source>
        <strain evidence="3 4">DSM 105042</strain>
    </source>
</reference>
<dbReference type="InterPro" id="IPR001303">
    <property type="entry name" value="Aldolase_II/adducin_N"/>
</dbReference>
<evidence type="ECO:0000313" key="4">
    <source>
        <dbReference type="Proteomes" id="UP001549031"/>
    </source>
</evidence>
<comment type="similarity">
    <text evidence="1">Belongs to the aldolase class II family.</text>
</comment>
<keyword evidence="3" id="KW-0456">Lyase</keyword>
<dbReference type="Gene3D" id="3.40.225.10">
    <property type="entry name" value="Class II aldolase/adducin N-terminal domain"/>
    <property type="match status" value="1"/>
</dbReference>
<dbReference type="InterPro" id="IPR051017">
    <property type="entry name" value="Aldolase-II_Adducin_sf"/>
</dbReference>
<dbReference type="EC" id="4.1.1.-" evidence="3"/>
<comment type="caution">
    <text evidence="3">The sequence shown here is derived from an EMBL/GenBank/DDBJ whole genome shotgun (WGS) entry which is preliminary data.</text>
</comment>
<dbReference type="RefSeq" id="WP_247245656.1">
    <property type="nucleotide sequence ID" value="NZ_JALJRA010000017.1"/>
</dbReference>
<dbReference type="InterPro" id="IPR036409">
    <property type="entry name" value="Aldolase_II/adducin_N_sf"/>
</dbReference>
<proteinExistence type="inferred from homology"/>
<dbReference type="Proteomes" id="UP001549031">
    <property type="component" value="Unassembled WGS sequence"/>
</dbReference>
<dbReference type="PANTHER" id="PTHR10672:SF41">
    <property type="entry name" value="CLASS II ALDOLASE_ADDUCIN DOMAIN PROTEIN (AFU_ORTHOLOGUE AFUA_3G01330)"/>
    <property type="match status" value="1"/>
</dbReference>
<dbReference type="PANTHER" id="PTHR10672">
    <property type="entry name" value="ADDUCIN"/>
    <property type="match status" value="1"/>
</dbReference>
<dbReference type="SMART" id="SM01007">
    <property type="entry name" value="Aldolase_II"/>
    <property type="match status" value="1"/>
</dbReference>
<evidence type="ECO:0000256" key="1">
    <source>
        <dbReference type="ARBA" id="ARBA00037961"/>
    </source>
</evidence>
<organism evidence="3 4">
    <name type="scientific">Pseudorhizobium tarimense</name>
    <dbReference type="NCBI Taxonomy" id="1079109"/>
    <lineage>
        <taxon>Bacteria</taxon>
        <taxon>Pseudomonadati</taxon>
        <taxon>Pseudomonadota</taxon>
        <taxon>Alphaproteobacteria</taxon>
        <taxon>Hyphomicrobiales</taxon>
        <taxon>Rhizobiaceae</taxon>
        <taxon>Rhizobium/Agrobacterium group</taxon>
        <taxon>Pseudorhizobium</taxon>
    </lineage>
</organism>
<gene>
    <name evidence="3" type="ORF">ABID21_004029</name>
</gene>
<evidence type="ECO:0000259" key="2">
    <source>
        <dbReference type="SMART" id="SM01007"/>
    </source>
</evidence>
<dbReference type="SUPFAM" id="SSF53639">
    <property type="entry name" value="AraD/HMP-PK domain-like"/>
    <property type="match status" value="1"/>
</dbReference>
<protein>
    <submittedName>
        <fullName evidence="3">HCOMODA/2-hydroxy-3-carboxy-muconic semialdehyde decarboxylase</fullName>
        <ecNumber evidence="3">4.1.1.-</ecNumber>
    </submittedName>
</protein>
<dbReference type="Pfam" id="PF00596">
    <property type="entry name" value="Aldolase_II"/>
    <property type="match status" value="1"/>
</dbReference>
<feature type="domain" description="Class II aldolase/adducin N-terminal" evidence="2">
    <location>
        <begin position="17"/>
        <end position="201"/>
    </location>
</feature>